<dbReference type="Gene3D" id="3.40.390.10">
    <property type="entry name" value="Collagenase (Catalytic Domain)"/>
    <property type="match status" value="1"/>
</dbReference>
<dbReference type="Pfam" id="PF16313">
    <property type="entry name" value="DUF4953"/>
    <property type="match status" value="1"/>
</dbReference>
<dbReference type="PANTHER" id="PTHR38478">
    <property type="entry name" value="PEPTIDASE M1A AND M12B"/>
    <property type="match status" value="1"/>
</dbReference>
<organism evidence="4 5">
    <name type="scientific">Gluconobacter kanchanaburiensis NBRC 103587</name>
    <dbReference type="NCBI Taxonomy" id="1307948"/>
    <lineage>
        <taxon>Bacteria</taxon>
        <taxon>Pseudomonadati</taxon>
        <taxon>Pseudomonadota</taxon>
        <taxon>Alphaproteobacteria</taxon>
        <taxon>Acetobacterales</taxon>
        <taxon>Acetobacteraceae</taxon>
        <taxon>Gluconobacter</taxon>
    </lineage>
</organism>
<dbReference type="Pfam" id="PF17148">
    <property type="entry name" value="DUF5117"/>
    <property type="match status" value="1"/>
</dbReference>
<dbReference type="Proteomes" id="UP000321079">
    <property type="component" value="Unassembled WGS sequence"/>
</dbReference>
<evidence type="ECO:0000259" key="3">
    <source>
        <dbReference type="Pfam" id="PF17148"/>
    </source>
</evidence>
<reference evidence="4 5" key="1">
    <citation type="submission" date="2019-07" db="EMBL/GenBank/DDBJ databases">
        <title>Whole genome shotgun sequence of Gluconobacter kanchanaburiensis NBRC 103587.</title>
        <authorList>
            <person name="Hosoyama A."/>
            <person name="Uohara A."/>
            <person name="Ohji S."/>
            <person name="Ichikawa N."/>
        </authorList>
    </citation>
    <scope>NUCLEOTIDE SEQUENCE [LARGE SCALE GENOMIC DNA]</scope>
    <source>
        <strain evidence="4 5">NBRC 103587</strain>
    </source>
</reference>
<dbReference type="InterPro" id="IPR034032">
    <property type="entry name" value="Zn_MMP-like_bac"/>
</dbReference>
<gene>
    <name evidence="4" type="ORF">GKA01_04320</name>
</gene>
<dbReference type="SUPFAM" id="SSF55486">
    <property type="entry name" value="Metalloproteases ('zincins'), catalytic domain"/>
    <property type="match status" value="1"/>
</dbReference>
<proteinExistence type="predicted"/>
<evidence type="ECO:0000256" key="1">
    <source>
        <dbReference type="SAM" id="MobiDB-lite"/>
    </source>
</evidence>
<dbReference type="InterPro" id="IPR032534">
    <property type="entry name" value="EcxA_zinc-bd"/>
</dbReference>
<comment type="caution">
    <text evidence="4">The sequence shown here is derived from an EMBL/GenBank/DDBJ whole genome shotgun (WGS) entry which is preliminary data.</text>
</comment>
<evidence type="ECO:0000313" key="5">
    <source>
        <dbReference type="Proteomes" id="UP000321079"/>
    </source>
</evidence>
<sequence>MTLPAPDSDGVYGRYLYASALRTGIGSANIRLDHGMLGPTRILAFRRIGSRVAVVFENPKFMSRGDDDAREGVKRSFPFSVIAMLDIVSTGPSGQTVVDLSPFYTHDTMAIAETLNGGGMKLPDTVESGGKGFHQVPALSQVDSTTVKAFTDNVEAEAVLTFASDAPGKEISQLSPDPHQISFIVHHSLVRLPGPGYVPRRLDIRSGSHGTAVYDFGAPLGQNVLIEYANRFRLVKTDPSAPRSRVVKPIVYYIDNAAPEPVRSALAEGVAWWNQAFEAAGYIDAFQVRILPSGVDPQDVRYNIVNWNERQTRSYSYGISVIDPRTGEVIRGNVVLEGLRLRQDIIIFEALAGTENENTGRADDPVKISLDRLRQLGVHEVGHTLGLVHNFHASTQNRASVMDYPGPRIGIVGDRLDFSDAYAKGVGVWDRYAIDWLYGQPGAGEDPDVAAARKAHAIEAQGLRFGTDIDGRDSDSAMAGNNMWTDGADTPADLKQMLKIREIALSRFGPHVLHPGERLSDLRRKFVPLWLVHRYDVEAVGKLIGGLDYRYAVVDGQSPLPVSVDGGQQREAIDALLQTLSPKVLGISPALTLMLSSGVNGNPDPQYDTEVFRMAGSSTFDPLNAAETAAEITLHSLLAPSRLERLVLQHARDPALPGLDDLLGRLTSEVASRHQTTLERRIAYRTILSIAQTRDDPHTTPDVALALSGAIRQLGGRFTAVSGQGDDAVWCQEMGALLKDQARLGREATKTARPAANIPPGTPIGGEGGWLSEDAPI</sequence>
<protein>
    <submittedName>
        <fullName evidence="4">Peptidase</fullName>
    </submittedName>
</protein>
<dbReference type="GO" id="GO:0008237">
    <property type="term" value="F:metallopeptidase activity"/>
    <property type="evidence" value="ECO:0007669"/>
    <property type="project" value="InterPro"/>
</dbReference>
<dbReference type="CDD" id="cd04276">
    <property type="entry name" value="ZnMc_MMP_like_2"/>
    <property type="match status" value="1"/>
</dbReference>
<dbReference type="EMBL" id="BJVA01000002">
    <property type="protein sequence ID" value="GEK95235.1"/>
    <property type="molecule type" value="Genomic_DNA"/>
</dbReference>
<dbReference type="AlphaFoldDB" id="A0A511B477"/>
<dbReference type="InterPro" id="IPR024079">
    <property type="entry name" value="MetalloPept_cat_dom_sf"/>
</dbReference>
<evidence type="ECO:0000259" key="2">
    <source>
        <dbReference type="Pfam" id="PF16313"/>
    </source>
</evidence>
<dbReference type="InterPro" id="IPR033413">
    <property type="entry name" value="DUF5117"/>
</dbReference>
<evidence type="ECO:0000313" key="4">
    <source>
        <dbReference type="EMBL" id="GEK95235.1"/>
    </source>
</evidence>
<name>A0A511B477_9PROT</name>
<feature type="domain" description="EcxA zinc-binding" evidence="2">
    <location>
        <begin position="364"/>
        <end position="675"/>
    </location>
</feature>
<feature type="region of interest" description="Disordered" evidence="1">
    <location>
        <begin position="748"/>
        <end position="777"/>
    </location>
</feature>
<feature type="domain" description="DUF5117" evidence="3">
    <location>
        <begin position="35"/>
        <end position="236"/>
    </location>
</feature>
<dbReference type="PANTHER" id="PTHR38478:SF1">
    <property type="entry name" value="ZINC DEPENDENT METALLOPROTEASE DOMAIN LIPOPROTEIN"/>
    <property type="match status" value="1"/>
</dbReference>
<accession>A0A511B477</accession>
<keyword evidence="5" id="KW-1185">Reference proteome</keyword>